<protein>
    <submittedName>
        <fullName evidence="2">Uncharacterized protein</fullName>
    </submittedName>
</protein>
<dbReference type="STRING" id="230819.A0A5C3L2F5"/>
<dbReference type="OrthoDB" id="10255630at2759"/>
<keyword evidence="1" id="KW-0175">Coiled coil</keyword>
<evidence type="ECO:0000313" key="2">
    <source>
        <dbReference type="EMBL" id="TFK26723.1"/>
    </source>
</evidence>
<dbReference type="Proteomes" id="UP000307440">
    <property type="component" value="Unassembled WGS sequence"/>
</dbReference>
<name>A0A5C3L2F5_COPMA</name>
<dbReference type="AlphaFoldDB" id="A0A5C3L2F5"/>
<evidence type="ECO:0000256" key="1">
    <source>
        <dbReference type="SAM" id="Coils"/>
    </source>
</evidence>
<sequence length="179" mass="20501">MRSLDEMRPKIVELTDAKLDLAEQVQSAQRALKERDTIIEKLEASVDEYQSKEADSVKKWKEALASKEREAGSVHTDFAELQNNYNQLQEELDTALASIKTLEAQRTTQHQEASRRVLEIDRLNEAAQAQLEELSNVRDELDARRSAQVRFAPAVTNCLKLSCVYRTKSKESWSVYRTS</sequence>
<accession>A0A5C3L2F5</accession>
<feature type="coiled-coil region" evidence="1">
    <location>
        <begin position="11"/>
        <end position="144"/>
    </location>
</feature>
<gene>
    <name evidence="2" type="ORF">FA15DRAFT_266993</name>
</gene>
<proteinExistence type="predicted"/>
<keyword evidence="3" id="KW-1185">Reference proteome</keyword>
<evidence type="ECO:0000313" key="3">
    <source>
        <dbReference type="Proteomes" id="UP000307440"/>
    </source>
</evidence>
<organism evidence="2 3">
    <name type="scientific">Coprinopsis marcescibilis</name>
    <name type="common">Agaric fungus</name>
    <name type="synonym">Psathyrella marcescibilis</name>
    <dbReference type="NCBI Taxonomy" id="230819"/>
    <lineage>
        <taxon>Eukaryota</taxon>
        <taxon>Fungi</taxon>
        <taxon>Dikarya</taxon>
        <taxon>Basidiomycota</taxon>
        <taxon>Agaricomycotina</taxon>
        <taxon>Agaricomycetes</taxon>
        <taxon>Agaricomycetidae</taxon>
        <taxon>Agaricales</taxon>
        <taxon>Agaricineae</taxon>
        <taxon>Psathyrellaceae</taxon>
        <taxon>Coprinopsis</taxon>
    </lineage>
</organism>
<reference evidence="2 3" key="1">
    <citation type="journal article" date="2019" name="Nat. Ecol. Evol.">
        <title>Megaphylogeny resolves global patterns of mushroom evolution.</title>
        <authorList>
            <person name="Varga T."/>
            <person name="Krizsan K."/>
            <person name="Foldi C."/>
            <person name="Dima B."/>
            <person name="Sanchez-Garcia M."/>
            <person name="Sanchez-Ramirez S."/>
            <person name="Szollosi G.J."/>
            <person name="Szarkandi J.G."/>
            <person name="Papp V."/>
            <person name="Albert L."/>
            <person name="Andreopoulos W."/>
            <person name="Angelini C."/>
            <person name="Antonin V."/>
            <person name="Barry K.W."/>
            <person name="Bougher N.L."/>
            <person name="Buchanan P."/>
            <person name="Buyck B."/>
            <person name="Bense V."/>
            <person name="Catcheside P."/>
            <person name="Chovatia M."/>
            <person name="Cooper J."/>
            <person name="Damon W."/>
            <person name="Desjardin D."/>
            <person name="Finy P."/>
            <person name="Geml J."/>
            <person name="Haridas S."/>
            <person name="Hughes K."/>
            <person name="Justo A."/>
            <person name="Karasinski D."/>
            <person name="Kautmanova I."/>
            <person name="Kiss B."/>
            <person name="Kocsube S."/>
            <person name="Kotiranta H."/>
            <person name="LaButti K.M."/>
            <person name="Lechner B.E."/>
            <person name="Liimatainen K."/>
            <person name="Lipzen A."/>
            <person name="Lukacs Z."/>
            <person name="Mihaltcheva S."/>
            <person name="Morgado L.N."/>
            <person name="Niskanen T."/>
            <person name="Noordeloos M.E."/>
            <person name="Ohm R.A."/>
            <person name="Ortiz-Santana B."/>
            <person name="Ovrebo C."/>
            <person name="Racz N."/>
            <person name="Riley R."/>
            <person name="Savchenko A."/>
            <person name="Shiryaev A."/>
            <person name="Soop K."/>
            <person name="Spirin V."/>
            <person name="Szebenyi C."/>
            <person name="Tomsovsky M."/>
            <person name="Tulloss R.E."/>
            <person name="Uehling J."/>
            <person name="Grigoriev I.V."/>
            <person name="Vagvolgyi C."/>
            <person name="Papp T."/>
            <person name="Martin F.M."/>
            <person name="Miettinen O."/>
            <person name="Hibbett D.S."/>
            <person name="Nagy L.G."/>
        </authorList>
    </citation>
    <scope>NUCLEOTIDE SEQUENCE [LARGE SCALE GENOMIC DNA]</scope>
    <source>
        <strain evidence="2 3">CBS 121175</strain>
    </source>
</reference>
<dbReference type="Gene3D" id="1.10.287.1490">
    <property type="match status" value="1"/>
</dbReference>
<dbReference type="EMBL" id="ML210172">
    <property type="protein sequence ID" value="TFK26723.1"/>
    <property type="molecule type" value="Genomic_DNA"/>
</dbReference>